<sequence>MTQVEVLSAAHDDVAGYKVDVSRGERIGRVSSEWFSRPADERYLSLSDLYATVRGRTERSRTRTVESAAIRVEASWDDAERLSLMLPGSDTPIAPTHWSFGQLAGLVGAPAAYLRQLPAPLAGINLQYGLTSHRAEQVKTLEIEDGRVELRAVTGPDYGRIFDHELVSAVQRIAGNGTGDTRWKVPGVLDWSTGIYNPRVDITQDTTTLYASDRDIFLFL</sequence>
<keyword evidence="2" id="KW-1185">Reference proteome</keyword>
<comment type="caution">
    <text evidence="1">The sequence shown here is derived from an EMBL/GenBank/DDBJ whole genome shotgun (WGS) entry which is preliminary data.</text>
</comment>
<organism evidence="1 2">
    <name type="scientific">Endosaccharibacter trunci</name>
    <dbReference type="NCBI Taxonomy" id="2812733"/>
    <lineage>
        <taxon>Bacteria</taxon>
        <taxon>Pseudomonadati</taxon>
        <taxon>Pseudomonadota</taxon>
        <taxon>Alphaproteobacteria</taxon>
        <taxon>Acetobacterales</taxon>
        <taxon>Acetobacteraceae</taxon>
        <taxon>Endosaccharibacter</taxon>
    </lineage>
</organism>
<evidence type="ECO:0000313" key="2">
    <source>
        <dbReference type="Proteomes" id="UP001524587"/>
    </source>
</evidence>
<dbReference type="Proteomes" id="UP001524587">
    <property type="component" value="Unassembled WGS sequence"/>
</dbReference>
<protein>
    <submittedName>
        <fullName evidence="1">DUF932 domain-containing protein</fullName>
    </submittedName>
</protein>
<reference evidence="1 2" key="1">
    <citation type="submission" date="2022-06" db="EMBL/GenBank/DDBJ databases">
        <title>Endosaccharibacter gen. nov., sp. nov., endophytic bacteria isolated from sugarcane.</title>
        <authorList>
            <person name="Pitiwittayakul N."/>
            <person name="Yukphan P."/>
            <person name="Charoenyingcharoen P."/>
            <person name="Tanasupawat S."/>
        </authorList>
    </citation>
    <scope>NUCLEOTIDE SEQUENCE [LARGE SCALE GENOMIC DNA]</scope>
    <source>
        <strain evidence="1 2">KSS8</strain>
    </source>
</reference>
<evidence type="ECO:0000313" key="1">
    <source>
        <dbReference type="EMBL" id="MCQ8279954.1"/>
    </source>
</evidence>
<gene>
    <name evidence="1" type="ORF">NFI95_16045</name>
</gene>
<accession>A0ABT1WAM7</accession>
<name>A0ABT1WAM7_9PROT</name>
<dbReference type="EMBL" id="JAMSKV010000019">
    <property type="protein sequence ID" value="MCQ8279954.1"/>
    <property type="molecule type" value="Genomic_DNA"/>
</dbReference>
<feature type="non-terminal residue" evidence="1">
    <location>
        <position position="220"/>
    </location>
</feature>
<proteinExistence type="predicted"/>